<proteinExistence type="predicted"/>
<comment type="caution">
    <text evidence="2">The sequence shown here is derived from an EMBL/GenBank/DDBJ whole genome shotgun (WGS) entry which is preliminary data.</text>
</comment>
<dbReference type="EMBL" id="CAUYUJ010017527">
    <property type="protein sequence ID" value="CAK0875557.1"/>
    <property type="molecule type" value="Genomic_DNA"/>
</dbReference>
<name>A0ABN9VQ42_9DINO</name>
<keyword evidence="3" id="KW-1185">Reference proteome</keyword>
<sequence length="288" mass="31129">MPATSAGGRLEAELQRITAKAIRDACSASEDEHSEEVLQLLFETPTPLHFHAVDQLMRLLQGTGDAERSDLERIVVNEPVWSRLLAKPWSEARGLRDCPLGATQRAGQQALITSAQQLQKGTIPLSALHTILGHQQAYEALASRVAKLRPGCIAESAARLRKFDEEFDQLQVYVKLFCPSAGIAAGKLDELAESVGSSYAALELQAAASKFAGLPVRPHLPWLHSLRGSDVFASIWREAARRSRQEGSELAQDVVVGAVIPAARRGVGAARGQHRGRGGEAEAPQVDR</sequence>
<feature type="region of interest" description="Disordered" evidence="1">
    <location>
        <begin position="267"/>
        <end position="288"/>
    </location>
</feature>
<evidence type="ECO:0000256" key="1">
    <source>
        <dbReference type="SAM" id="MobiDB-lite"/>
    </source>
</evidence>
<feature type="compositionally biased region" description="Basic and acidic residues" evidence="1">
    <location>
        <begin position="277"/>
        <end position="288"/>
    </location>
</feature>
<reference evidence="2" key="1">
    <citation type="submission" date="2023-10" db="EMBL/GenBank/DDBJ databases">
        <authorList>
            <person name="Chen Y."/>
            <person name="Shah S."/>
            <person name="Dougan E. K."/>
            <person name="Thang M."/>
            <person name="Chan C."/>
        </authorList>
    </citation>
    <scope>NUCLEOTIDE SEQUENCE [LARGE SCALE GENOMIC DNA]</scope>
</reference>
<dbReference type="Proteomes" id="UP001189429">
    <property type="component" value="Unassembled WGS sequence"/>
</dbReference>
<organism evidence="2 3">
    <name type="scientific">Prorocentrum cordatum</name>
    <dbReference type="NCBI Taxonomy" id="2364126"/>
    <lineage>
        <taxon>Eukaryota</taxon>
        <taxon>Sar</taxon>
        <taxon>Alveolata</taxon>
        <taxon>Dinophyceae</taxon>
        <taxon>Prorocentrales</taxon>
        <taxon>Prorocentraceae</taxon>
        <taxon>Prorocentrum</taxon>
    </lineage>
</organism>
<protein>
    <submittedName>
        <fullName evidence="2">Uncharacterized protein</fullName>
    </submittedName>
</protein>
<gene>
    <name evidence="2" type="ORF">PCOR1329_LOCUS60201</name>
</gene>
<accession>A0ABN9VQ42</accession>
<evidence type="ECO:0000313" key="2">
    <source>
        <dbReference type="EMBL" id="CAK0875557.1"/>
    </source>
</evidence>
<evidence type="ECO:0000313" key="3">
    <source>
        <dbReference type="Proteomes" id="UP001189429"/>
    </source>
</evidence>